<dbReference type="Pfam" id="PF01381">
    <property type="entry name" value="HTH_3"/>
    <property type="match status" value="1"/>
</dbReference>
<dbReference type="CDD" id="cd00093">
    <property type="entry name" value="HTH_XRE"/>
    <property type="match status" value="1"/>
</dbReference>
<evidence type="ECO:0000313" key="4">
    <source>
        <dbReference type="Proteomes" id="UP000000393"/>
    </source>
</evidence>
<proteinExistence type="predicted"/>
<reference evidence="4" key="1">
    <citation type="submission" date="2010-06" db="EMBL/GenBank/DDBJ databases">
        <title>Complete sequence of plasmid1 of Nitrosococcus watsoni C-113.</title>
        <authorList>
            <person name="Lucas S."/>
            <person name="Copeland A."/>
            <person name="Lapidus A."/>
            <person name="Cheng J.-F."/>
            <person name="Bruce D."/>
            <person name="Goodwin L."/>
            <person name="Pitluck S."/>
            <person name="Malfatti S.A."/>
            <person name="Chain P.S.G."/>
            <person name="Land M."/>
            <person name="Hauser L."/>
            <person name="Kyrpides N."/>
            <person name="Ivanova N."/>
            <person name="Cambell M.A."/>
            <person name="Heidelberg J.F."/>
            <person name="Klotz M.G."/>
            <person name="Woyke T."/>
        </authorList>
    </citation>
    <scope>NUCLEOTIDE SEQUENCE [LARGE SCALE GENOMIC DNA]</scope>
    <source>
        <strain evidence="4">C-113</strain>
        <plasmid evidence="4">pNWAT01</plasmid>
    </source>
</reference>
<dbReference type="InterPro" id="IPR010982">
    <property type="entry name" value="Lambda_DNA-bd_dom_sf"/>
</dbReference>
<dbReference type="PANTHER" id="PTHR46558">
    <property type="entry name" value="TRACRIPTIONAL REGULATORY PROTEIN-RELATED-RELATED"/>
    <property type="match status" value="1"/>
</dbReference>
<keyword evidence="4" id="KW-1185">Reference proteome</keyword>
<dbReference type="EMBL" id="CP002087">
    <property type="protein sequence ID" value="ADJ29873.1"/>
    <property type="molecule type" value="Genomic_DNA"/>
</dbReference>
<keyword evidence="1" id="KW-0238">DNA-binding</keyword>
<keyword evidence="3" id="KW-0614">Plasmid</keyword>
<dbReference type="SMART" id="SM00530">
    <property type="entry name" value="HTH_XRE"/>
    <property type="match status" value="1"/>
</dbReference>
<geneLocation type="plasmid" evidence="3 4">
    <name>pNWAT01</name>
</geneLocation>
<sequence length="104" mass="11775">MIGNIVRNRRKQLGWTQKELAEKSGVAQAQISRLEAGKSYNVTIDSLRNLAWAFGCSVIDLLPEEDQRPLSGKRRLSRKEAELLSIKALDKRISEIEKRLKGQA</sequence>
<evidence type="ECO:0000313" key="3">
    <source>
        <dbReference type="EMBL" id="ADJ29873.1"/>
    </source>
</evidence>
<dbReference type="RefSeq" id="WP_013221929.1">
    <property type="nucleotide sequence ID" value="NC_014316.1"/>
</dbReference>
<organism evidence="3 4">
    <name type="scientific">Nitrosococcus watsoni (strain C-113)</name>
    <dbReference type="NCBI Taxonomy" id="105559"/>
    <lineage>
        <taxon>Bacteria</taxon>
        <taxon>Pseudomonadati</taxon>
        <taxon>Pseudomonadota</taxon>
        <taxon>Gammaproteobacteria</taxon>
        <taxon>Chromatiales</taxon>
        <taxon>Chromatiaceae</taxon>
        <taxon>Nitrosococcus</taxon>
    </lineage>
</organism>
<dbReference type="KEGG" id="nwa:Nwat_3156"/>
<dbReference type="PANTHER" id="PTHR46558:SF11">
    <property type="entry name" value="HTH-TYPE TRANSCRIPTIONAL REGULATOR XRE"/>
    <property type="match status" value="1"/>
</dbReference>
<dbReference type="PROSITE" id="PS50943">
    <property type="entry name" value="HTH_CROC1"/>
    <property type="match status" value="1"/>
</dbReference>
<dbReference type="InterPro" id="IPR001387">
    <property type="entry name" value="Cro/C1-type_HTH"/>
</dbReference>
<dbReference type="AlphaFoldDB" id="D8KCD2"/>
<accession>D8KCD2</accession>
<feature type="domain" description="HTH cro/C1-type" evidence="2">
    <location>
        <begin position="6"/>
        <end position="61"/>
    </location>
</feature>
<evidence type="ECO:0000256" key="1">
    <source>
        <dbReference type="ARBA" id="ARBA00023125"/>
    </source>
</evidence>
<evidence type="ECO:0000259" key="2">
    <source>
        <dbReference type="PROSITE" id="PS50943"/>
    </source>
</evidence>
<protein>
    <submittedName>
        <fullName evidence="3">Transcriptional regulator, XRE family</fullName>
    </submittedName>
</protein>
<dbReference type="Gene3D" id="1.10.260.40">
    <property type="entry name" value="lambda repressor-like DNA-binding domains"/>
    <property type="match status" value="1"/>
</dbReference>
<dbReference type="SUPFAM" id="SSF47413">
    <property type="entry name" value="lambda repressor-like DNA-binding domains"/>
    <property type="match status" value="1"/>
</dbReference>
<gene>
    <name evidence="3" type="ordered locus">Nwat_3156</name>
</gene>
<name>D8KCD2_NITWC</name>
<dbReference type="HOGENOM" id="CLU_2247187_0_0_6"/>
<dbReference type="GO" id="GO:0003677">
    <property type="term" value="F:DNA binding"/>
    <property type="evidence" value="ECO:0007669"/>
    <property type="project" value="UniProtKB-KW"/>
</dbReference>
<dbReference type="Proteomes" id="UP000000393">
    <property type="component" value="Plasmid pNWAT01"/>
</dbReference>